<dbReference type="PANTHER" id="PTHR13343">
    <property type="entry name" value="CREG1 PROTEIN"/>
    <property type="match status" value="1"/>
</dbReference>
<evidence type="ECO:0000256" key="3">
    <source>
        <dbReference type="ARBA" id="ARBA00022525"/>
    </source>
</evidence>
<evidence type="ECO:0000313" key="12">
    <source>
        <dbReference type="RefSeq" id="XP_034234760.1"/>
    </source>
</evidence>
<dbReference type="Gene3D" id="2.30.110.10">
    <property type="entry name" value="Electron Transport, Fmn-binding Protein, Chain A"/>
    <property type="match status" value="1"/>
</dbReference>
<dbReference type="RefSeq" id="XP_034234757.1">
    <property type="nucleotide sequence ID" value="XM_034378866.1"/>
</dbReference>
<sequence length="385" mass="44164">MRFAVVGLVLLALVIGDNLADARRKGEENWKQRYQNWKDSEEQSRHQHALIGTDEAAAARLHREEEPRQPGALIGTDEAAAARLHREEQNSVYDTPTEEELWRQKIEEKKRRLSAKKSDTGAEIKPASEITAWHEEKWRRKQERRLQAVPYELQRQKRRQPRDYRSDAEQVRSNPPPHTKVAEMARYIVHHSDWAAVAYTSKQPGTYGLPMADIFSISDGLRDNSTGIPYMYVSPLDLGVQDLIKDSRCSLAMTLAQGDYCQKEGLDPEDPRCAHVFLTGKIKSLKNGSEEYVRAEKFFFDRHPHLRNMPKDHKFRFAKLKISQILVQDYFGGPAQPSLAEYFAAKPEDVKPVPKKPAEDPARETEAELLPGASDDLFKWARPIE</sequence>
<evidence type="ECO:0000256" key="7">
    <source>
        <dbReference type="SAM" id="SignalP"/>
    </source>
</evidence>
<dbReference type="InterPro" id="IPR012349">
    <property type="entry name" value="Split_barrel_FMN-bd"/>
</dbReference>
<feature type="chain" id="PRO_5044654777" evidence="7">
    <location>
        <begin position="23"/>
        <end position="385"/>
    </location>
</feature>
<dbReference type="GeneID" id="117641494"/>
<proteinExistence type="inferred from homology"/>
<name>A0A6P8Y5A4_THRPL</name>
<dbReference type="RefSeq" id="XP_034234758.1">
    <property type="nucleotide sequence ID" value="XM_034378867.1"/>
</dbReference>
<dbReference type="FunFam" id="2.30.110.10:FF:000004">
    <property type="entry name" value="Cellular repressor of E1A-stimulated genes 1"/>
    <property type="match status" value="1"/>
</dbReference>
<keyword evidence="3" id="KW-0964">Secreted</keyword>
<dbReference type="InterPro" id="IPR055343">
    <property type="entry name" value="CREG_beta-barrel"/>
</dbReference>
<feature type="compositionally biased region" description="Basic and acidic residues" evidence="6">
    <location>
        <begin position="350"/>
        <end position="366"/>
    </location>
</feature>
<dbReference type="Pfam" id="PF13883">
    <property type="entry name" value="CREG_beta-barrel"/>
    <property type="match status" value="1"/>
</dbReference>
<evidence type="ECO:0000313" key="10">
    <source>
        <dbReference type="RefSeq" id="XP_034234757.1"/>
    </source>
</evidence>
<feature type="domain" description="CREG-like beta-barrel" evidence="8">
    <location>
        <begin position="176"/>
        <end position="343"/>
    </location>
</feature>
<dbReference type="CTD" id="42092"/>
<dbReference type="Proteomes" id="UP000515158">
    <property type="component" value="Unplaced"/>
</dbReference>
<dbReference type="KEGG" id="tpal:117641494"/>
<keyword evidence="9" id="KW-1185">Reference proteome</keyword>
<dbReference type="OrthoDB" id="46836at2759"/>
<dbReference type="GO" id="GO:0005615">
    <property type="term" value="C:extracellular space"/>
    <property type="evidence" value="ECO:0007669"/>
    <property type="project" value="TreeGrafter"/>
</dbReference>
<dbReference type="RefSeq" id="XP_034234760.1">
    <property type="nucleotide sequence ID" value="XM_034378869.1"/>
</dbReference>
<keyword evidence="4 7" id="KW-0732">Signal</keyword>
<protein>
    <submittedName>
        <fullName evidence="10 11">Protein CREG2</fullName>
    </submittedName>
</protein>
<accession>A0A6P8Y5A4</accession>
<feature type="signal peptide" evidence="7">
    <location>
        <begin position="1"/>
        <end position="22"/>
    </location>
</feature>
<keyword evidence="5" id="KW-0325">Glycoprotein</keyword>
<evidence type="ECO:0000256" key="4">
    <source>
        <dbReference type="ARBA" id="ARBA00022729"/>
    </source>
</evidence>
<evidence type="ECO:0000259" key="8">
    <source>
        <dbReference type="Pfam" id="PF13883"/>
    </source>
</evidence>
<evidence type="ECO:0000256" key="1">
    <source>
        <dbReference type="ARBA" id="ARBA00004613"/>
    </source>
</evidence>
<evidence type="ECO:0000313" key="11">
    <source>
        <dbReference type="RefSeq" id="XP_034234758.1"/>
    </source>
</evidence>
<dbReference type="AlphaFoldDB" id="A0A6P8Y5A4"/>
<evidence type="ECO:0000256" key="6">
    <source>
        <dbReference type="SAM" id="MobiDB-lite"/>
    </source>
</evidence>
<gene>
    <name evidence="10 11 12" type="primary">LOC117641494</name>
</gene>
<comment type="subcellular location">
    <subcellularLocation>
        <location evidence="1">Secreted</location>
    </subcellularLocation>
</comment>
<feature type="region of interest" description="Disordered" evidence="6">
    <location>
        <begin position="153"/>
        <end position="178"/>
    </location>
</feature>
<dbReference type="PANTHER" id="PTHR13343:SF17">
    <property type="entry name" value="CELLULAR REPRESSOR OF E1A-STIMULATED GENES, ISOFORM A"/>
    <property type="match status" value="1"/>
</dbReference>
<dbReference type="GO" id="GO:0005737">
    <property type="term" value="C:cytoplasm"/>
    <property type="evidence" value="ECO:0007669"/>
    <property type="project" value="UniProtKB-ARBA"/>
</dbReference>
<dbReference type="GO" id="GO:0012505">
    <property type="term" value="C:endomembrane system"/>
    <property type="evidence" value="ECO:0007669"/>
    <property type="project" value="UniProtKB-ARBA"/>
</dbReference>
<reference evidence="10 11" key="1">
    <citation type="submission" date="2025-04" db="UniProtKB">
        <authorList>
            <consortium name="RefSeq"/>
        </authorList>
    </citation>
    <scope>IDENTIFICATION</scope>
    <source>
        <tissue evidence="10 11">Total insect</tissue>
    </source>
</reference>
<evidence type="ECO:0000313" key="9">
    <source>
        <dbReference type="Proteomes" id="UP000515158"/>
    </source>
</evidence>
<comment type="similarity">
    <text evidence="2">Belongs to the CREG family.</text>
</comment>
<feature type="region of interest" description="Disordered" evidence="6">
    <location>
        <begin position="350"/>
        <end position="374"/>
    </location>
</feature>
<evidence type="ECO:0000256" key="5">
    <source>
        <dbReference type="ARBA" id="ARBA00023180"/>
    </source>
</evidence>
<dbReference type="SUPFAM" id="SSF50475">
    <property type="entry name" value="FMN-binding split barrel"/>
    <property type="match status" value="1"/>
</dbReference>
<organism evidence="11">
    <name type="scientific">Thrips palmi</name>
    <name type="common">Melon thrips</name>
    <dbReference type="NCBI Taxonomy" id="161013"/>
    <lineage>
        <taxon>Eukaryota</taxon>
        <taxon>Metazoa</taxon>
        <taxon>Ecdysozoa</taxon>
        <taxon>Arthropoda</taxon>
        <taxon>Hexapoda</taxon>
        <taxon>Insecta</taxon>
        <taxon>Pterygota</taxon>
        <taxon>Neoptera</taxon>
        <taxon>Paraneoptera</taxon>
        <taxon>Thysanoptera</taxon>
        <taxon>Terebrantia</taxon>
        <taxon>Thripoidea</taxon>
        <taxon>Thripidae</taxon>
        <taxon>Thrips</taxon>
    </lineage>
</organism>
<evidence type="ECO:0000256" key="2">
    <source>
        <dbReference type="ARBA" id="ARBA00009230"/>
    </source>
</evidence>
<feature type="compositionally biased region" description="Basic and acidic residues" evidence="6">
    <location>
        <begin position="161"/>
        <end position="170"/>
    </location>
</feature>